<dbReference type="FunCoup" id="B9RTF8">
    <property type="interactions" value="1405"/>
</dbReference>
<organism evidence="9 10">
    <name type="scientific">Ricinus communis</name>
    <name type="common">Castor bean</name>
    <dbReference type="NCBI Taxonomy" id="3988"/>
    <lineage>
        <taxon>Eukaryota</taxon>
        <taxon>Viridiplantae</taxon>
        <taxon>Streptophyta</taxon>
        <taxon>Embryophyta</taxon>
        <taxon>Tracheophyta</taxon>
        <taxon>Spermatophyta</taxon>
        <taxon>Magnoliopsida</taxon>
        <taxon>eudicotyledons</taxon>
        <taxon>Gunneridae</taxon>
        <taxon>Pentapetalae</taxon>
        <taxon>rosids</taxon>
        <taxon>fabids</taxon>
        <taxon>Malpighiales</taxon>
        <taxon>Euphorbiaceae</taxon>
        <taxon>Acalyphoideae</taxon>
        <taxon>Acalypheae</taxon>
        <taxon>Ricinus</taxon>
    </lineage>
</organism>
<dbReference type="EMBL" id="EQ973814">
    <property type="protein sequence ID" value="EEF45190.1"/>
    <property type="molecule type" value="Genomic_DNA"/>
</dbReference>
<comment type="similarity">
    <text evidence="2">Belongs to the EFG1 family.</text>
</comment>
<accession>B9RTF8</accession>
<feature type="compositionally biased region" description="Low complexity" evidence="8">
    <location>
        <begin position="287"/>
        <end position="311"/>
    </location>
</feature>
<feature type="compositionally biased region" description="Polar residues" evidence="8">
    <location>
        <begin position="225"/>
        <end position="239"/>
    </location>
</feature>
<evidence type="ECO:0000256" key="7">
    <source>
        <dbReference type="ARBA" id="ARBA00023242"/>
    </source>
</evidence>
<dbReference type="Proteomes" id="UP000008311">
    <property type="component" value="Unassembled WGS sequence"/>
</dbReference>
<dbReference type="eggNOG" id="KOG4484">
    <property type="taxonomic scope" value="Eukaryota"/>
</dbReference>
<evidence type="ECO:0000313" key="9">
    <source>
        <dbReference type="EMBL" id="EEF45190.1"/>
    </source>
</evidence>
<dbReference type="PANTHER" id="PTHR33911">
    <property type="entry name" value="RRNA-PROCESSING PROTEIN EFG1"/>
    <property type="match status" value="1"/>
</dbReference>
<evidence type="ECO:0000256" key="1">
    <source>
        <dbReference type="ARBA" id="ARBA00004604"/>
    </source>
</evidence>
<evidence type="ECO:0000256" key="5">
    <source>
        <dbReference type="ARBA" id="ARBA00022552"/>
    </source>
</evidence>
<dbReference type="Pfam" id="PF10153">
    <property type="entry name" value="Efg1"/>
    <property type="match status" value="1"/>
</dbReference>
<keyword evidence="7" id="KW-0539">Nucleus</keyword>
<keyword evidence="6" id="KW-0175">Coiled coil</keyword>
<feature type="compositionally biased region" description="Basic and acidic residues" evidence="8">
    <location>
        <begin position="46"/>
        <end position="70"/>
    </location>
</feature>
<comment type="subcellular location">
    <subcellularLocation>
        <location evidence="1">Nucleus</location>
        <location evidence="1">Nucleolus</location>
    </subcellularLocation>
</comment>
<sequence>MAHGGYGNRRVAERKHHVGRRSKGLGVDKKPKPKPKAVSLKNQIRSTERMLRKELPPEVREAQEKKLEGLKKQQEIHTRLALERKIFLRDRKIKFFERRKIERGIRRLEKLQRGSSGQPQDAEIAEQLSKLKEDLEYVRFFPKTEKYVSLFTGGEDSDMVDRRNRLRKQIKANLIAAAASGKDMEETGSEDDGLLDLSEDDFFLTGTSSDEANADDEWTDKSTREQASSTSGKAASGMSSDERNQRQMSARALMPPPRPSNNSRSNSVHTRSRFGASSSKKPWMQRSEISTSSNTSSSISGSSFKAGESSNTRTGHSSNLSSNSDARKPRRKRRPKKKKQQCLCCAFGDAFHACGYCGQKAQISSLQFVMQLSSACISRVFHKFSCFKCHSDGFPPIINHVGVLKIKRQGQGQGQATL</sequence>
<evidence type="ECO:0000256" key="8">
    <source>
        <dbReference type="SAM" id="MobiDB-lite"/>
    </source>
</evidence>
<feature type="region of interest" description="Disordered" evidence="8">
    <location>
        <begin position="1"/>
        <end position="70"/>
    </location>
</feature>
<evidence type="ECO:0000256" key="6">
    <source>
        <dbReference type="ARBA" id="ARBA00023054"/>
    </source>
</evidence>
<dbReference type="InParanoid" id="B9RTF8"/>
<dbReference type="InterPro" id="IPR050786">
    <property type="entry name" value="EFG1_rRNA-proc"/>
</dbReference>
<dbReference type="InterPro" id="IPR019310">
    <property type="entry name" value="Efg1"/>
</dbReference>
<evidence type="ECO:0000256" key="2">
    <source>
        <dbReference type="ARBA" id="ARBA00006916"/>
    </source>
</evidence>
<gene>
    <name evidence="9" type="ORF">RCOM_0909310</name>
</gene>
<proteinExistence type="inferred from homology"/>
<dbReference type="GO" id="GO:0000462">
    <property type="term" value="P:maturation of SSU-rRNA from tricistronic rRNA transcript (SSU-rRNA, 5.8S rRNA, LSU-rRNA)"/>
    <property type="evidence" value="ECO:0000318"/>
    <property type="project" value="GO_Central"/>
</dbReference>
<feature type="compositionally biased region" description="Polar residues" evidence="8">
    <location>
        <begin position="312"/>
        <end position="324"/>
    </location>
</feature>
<evidence type="ECO:0000256" key="3">
    <source>
        <dbReference type="ARBA" id="ARBA00018689"/>
    </source>
</evidence>
<evidence type="ECO:0000256" key="4">
    <source>
        <dbReference type="ARBA" id="ARBA00019827"/>
    </source>
</evidence>
<feature type="region of interest" description="Disordered" evidence="8">
    <location>
        <begin position="205"/>
        <end position="335"/>
    </location>
</feature>
<keyword evidence="5" id="KW-0698">rRNA processing</keyword>
<evidence type="ECO:0000313" key="10">
    <source>
        <dbReference type="Proteomes" id="UP000008311"/>
    </source>
</evidence>
<keyword evidence="10" id="KW-1185">Reference proteome</keyword>
<dbReference type="AlphaFoldDB" id="B9RTF8"/>
<feature type="compositionally biased region" description="Basic residues" evidence="8">
    <location>
        <begin position="12"/>
        <end position="23"/>
    </location>
</feature>
<reference evidence="10" key="1">
    <citation type="journal article" date="2010" name="Nat. Biotechnol.">
        <title>Draft genome sequence of the oilseed species Ricinus communis.</title>
        <authorList>
            <person name="Chan A.P."/>
            <person name="Crabtree J."/>
            <person name="Zhao Q."/>
            <person name="Lorenzi H."/>
            <person name="Orvis J."/>
            <person name="Puiu D."/>
            <person name="Melake-Berhan A."/>
            <person name="Jones K.M."/>
            <person name="Redman J."/>
            <person name="Chen G."/>
            <person name="Cahoon E.B."/>
            <person name="Gedil M."/>
            <person name="Stanke M."/>
            <person name="Haas B.J."/>
            <person name="Wortman J.R."/>
            <person name="Fraser-Liggett C.M."/>
            <person name="Ravel J."/>
            <person name="Rabinowicz P.D."/>
        </authorList>
    </citation>
    <scope>NUCLEOTIDE SEQUENCE [LARGE SCALE GENOMIC DNA]</scope>
    <source>
        <strain evidence="10">cv. Hale</strain>
    </source>
</reference>
<protein>
    <recommendedName>
        <fullName evidence="3">rRNA-processing protein EFG1</fullName>
    </recommendedName>
    <alternativeName>
        <fullName evidence="4">rRNA-processing protein efg1</fullName>
    </alternativeName>
</protein>
<dbReference type="STRING" id="3988.B9RTF8"/>
<name>B9RTF8_RICCO</name>
<dbReference type="PANTHER" id="PTHR33911:SF1">
    <property type="entry name" value="RRNA-PROCESSING PROTEIN EFG1"/>
    <property type="match status" value="1"/>
</dbReference>
<dbReference type="GO" id="GO:0005730">
    <property type="term" value="C:nucleolus"/>
    <property type="evidence" value="ECO:0007669"/>
    <property type="project" value="UniProtKB-SubCell"/>
</dbReference>